<dbReference type="InterPro" id="IPR011600">
    <property type="entry name" value="Pept_C14_caspase"/>
</dbReference>
<dbReference type="InterPro" id="IPR050452">
    <property type="entry name" value="Metacaspase"/>
</dbReference>
<feature type="domain" description="Peptidase C14 caspase" evidence="5">
    <location>
        <begin position="254"/>
        <end position="498"/>
    </location>
</feature>
<dbReference type="InterPro" id="IPR029030">
    <property type="entry name" value="Caspase-like_dom_sf"/>
</dbReference>
<dbReference type="AlphaFoldDB" id="A0A0C9XCB5"/>
<feature type="compositionally biased region" description="Pro residues" evidence="4">
    <location>
        <begin position="12"/>
        <end position="25"/>
    </location>
</feature>
<keyword evidence="7" id="KW-1185">Reference proteome</keyword>
<reference evidence="7" key="2">
    <citation type="submission" date="2015-01" db="EMBL/GenBank/DDBJ databases">
        <title>Evolutionary Origins and Diversification of the Mycorrhizal Mutualists.</title>
        <authorList>
            <consortium name="DOE Joint Genome Institute"/>
            <consortium name="Mycorrhizal Genomics Consortium"/>
            <person name="Kohler A."/>
            <person name="Kuo A."/>
            <person name="Nagy L.G."/>
            <person name="Floudas D."/>
            <person name="Copeland A."/>
            <person name="Barry K.W."/>
            <person name="Cichocki N."/>
            <person name="Veneault-Fourrey C."/>
            <person name="LaButti K."/>
            <person name="Lindquist E.A."/>
            <person name="Lipzen A."/>
            <person name="Lundell T."/>
            <person name="Morin E."/>
            <person name="Murat C."/>
            <person name="Riley R."/>
            <person name="Ohm R."/>
            <person name="Sun H."/>
            <person name="Tunlid A."/>
            <person name="Henrissat B."/>
            <person name="Grigoriev I.V."/>
            <person name="Hibbett D.S."/>
            <person name="Martin F."/>
        </authorList>
    </citation>
    <scope>NUCLEOTIDE SEQUENCE [LARGE SCALE GENOMIC DNA]</scope>
    <source>
        <strain evidence="7">LaAM-08-1</strain>
    </source>
</reference>
<reference evidence="6 7" key="1">
    <citation type="submission" date="2014-04" db="EMBL/GenBank/DDBJ databases">
        <authorList>
            <consortium name="DOE Joint Genome Institute"/>
            <person name="Kuo A."/>
            <person name="Kohler A."/>
            <person name="Nagy L.G."/>
            <person name="Floudas D."/>
            <person name="Copeland A."/>
            <person name="Barry K.W."/>
            <person name="Cichocki N."/>
            <person name="Veneault-Fourrey C."/>
            <person name="LaButti K."/>
            <person name="Lindquist E.A."/>
            <person name="Lipzen A."/>
            <person name="Lundell T."/>
            <person name="Morin E."/>
            <person name="Murat C."/>
            <person name="Sun H."/>
            <person name="Tunlid A."/>
            <person name="Henrissat B."/>
            <person name="Grigoriev I.V."/>
            <person name="Hibbett D.S."/>
            <person name="Martin F."/>
            <person name="Nordberg H.P."/>
            <person name="Cantor M.N."/>
            <person name="Hua S.X."/>
        </authorList>
    </citation>
    <scope>NUCLEOTIDE SEQUENCE [LARGE SCALE GENOMIC DNA]</scope>
    <source>
        <strain evidence="6 7">LaAM-08-1</strain>
    </source>
</reference>
<organism evidence="6 7">
    <name type="scientific">Laccaria amethystina LaAM-08-1</name>
    <dbReference type="NCBI Taxonomy" id="1095629"/>
    <lineage>
        <taxon>Eukaryota</taxon>
        <taxon>Fungi</taxon>
        <taxon>Dikarya</taxon>
        <taxon>Basidiomycota</taxon>
        <taxon>Agaricomycotina</taxon>
        <taxon>Agaricomycetes</taxon>
        <taxon>Agaricomycetidae</taxon>
        <taxon>Agaricales</taxon>
        <taxon>Agaricineae</taxon>
        <taxon>Hydnangiaceae</taxon>
        <taxon>Laccaria</taxon>
    </lineage>
</organism>
<evidence type="ECO:0000256" key="1">
    <source>
        <dbReference type="ARBA" id="ARBA00009005"/>
    </source>
</evidence>
<dbReference type="PANTHER" id="PTHR48104">
    <property type="entry name" value="METACASPASE-4"/>
    <property type="match status" value="1"/>
</dbReference>
<evidence type="ECO:0000256" key="4">
    <source>
        <dbReference type="SAM" id="MobiDB-lite"/>
    </source>
</evidence>
<comment type="similarity">
    <text evidence="1">Belongs to the peptidase C14B family.</text>
</comment>
<protein>
    <recommendedName>
        <fullName evidence="5">Peptidase C14 caspase domain-containing protein</fullName>
    </recommendedName>
</protein>
<dbReference type="OrthoDB" id="3223806at2759"/>
<sequence>MMWDFSGSSRSPHPPPMRMPSPGFPVPKAAATVGSGNSTQTRSSSHLQVPGYSSSYIAFPSTEPSEYRSTARAIHRTHLISSPAPVIHHATTHNSSRSHSRQRHRSHSHSRPPPSPTPIQPSMTYPVITYPQAPRGRSLSQSRVSPVPIPITPSTSYPVGYPQSAQPQQIIIHHSHHHKKKSHGHHHSASLPQQQMVVQQPYQQQQAVSSTYRRPLKVSFGRARTSSQPPPFRPYTSIPALTDPRFRYSRCTGRRKALCIGINYRGQPHELRGCVNDAKHVRDFLIRRGKYRSEDIVMLTDDSNDPRQIPTRQNMLDAMRWLVRSARTDDSLFFHYSGHGGQTPDLDGDEIDGWDEVIFPVDFRQAGQIIDDEMHAIMVKPLPPGCRLTGLFDCCHSGSALDLPYVYSPHGRMKGSQVSDRARLRKSTPADVITWSGCKDGQTSSDTFSGGVAVGAMSHAFVTALTNNPIQTYQELLRSIRLILHPKFSQKPQLGSSHHIDTNLQFVF</sequence>
<feature type="region of interest" description="Disordered" evidence="4">
    <location>
        <begin position="1"/>
        <end position="52"/>
    </location>
</feature>
<dbReference type="Proteomes" id="UP000054477">
    <property type="component" value="Unassembled WGS sequence"/>
</dbReference>
<gene>
    <name evidence="6" type="ORF">K443DRAFT_680167</name>
</gene>
<dbReference type="EMBL" id="KN838652">
    <property type="protein sequence ID" value="KIJ99178.1"/>
    <property type="molecule type" value="Genomic_DNA"/>
</dbReference>
<dbReference type="Pfam" id="PF00656">
    <property type="entry name" value="Peptidase_C14"/>
    <property type="match status" value="1"/>
</dbReference>
<keyword evidence="3" id="KW-0378">Hydrolase</keyword>
<dbReference type="GO" id="GO:0006508">
    <property type="term" value="P:proteolysis"/>
    <property type="evidence" value="ECO:0007669"/>
    <property type="project" value="InterPro"/>
</dbReference>
<dbReference type="PANTHER" id="PTHR48104:SF30">
    <property type="entry name" value="METACASPASE-1"/>
    <property type="match status" value="1"/>
</dbReference>
<evidence type="ECO:0000313" key="6">
    <source>
        <dbReference type="EMBL" id="KIJ99178.1"/>
    </source>
</evidence>
<dbReference type="GO" id="GO:0006915">
    <property type="term" value="P:apoptotic process"/>
    <property type="evidence" value="ECO:0007669"/>
    <property type="project" value="UniProtKB-KW"/>
</dbReference>
<dbReference type="Gene3D" id="3.40.50.12660">
    <property type="match status" value="1"/>
</dbReference>
<evidence type="ECO:0000313" key="7">
    <source>
        <dbReference type="Proteomes" id="UP000054477"/>
    </source>
</evidence>
<feature type="compositionally biased region" description="Low complexity" evidence="4">
    <location>
        <begin position="1"/>
        <end position="11"/>
    </location>
</feature>
<proteinExistence type="inferred from homology"/>
<keyword evidence="2" id="KW-0053">Apoptosis</keyword>
<dbReference type="HOGENOM" id="CLU_029389_1_1_1"/>
<feature type="compositionally biased region" description="Basic residues" evidence="4">
    <location>
        <begin position="96"/>
        <end position="110"/>
    </location>
</feature>
<evidence type="ECO:0000259" key="5">
    <source>
        <dbReference type="Pfam" id="PF00656"/>
    </source>
</evidence>
<dbReference type="GO" id="GO:0004197">
    <property type="term" value="F:cysteine-type endopeptidase activity"/>
    <property type="evidence" value="ECO:0007669"/>
    <property type="project" value="InterPro"/>
</dbReference>
<feature type="compositionally biased region" description="Polar residues" evidence="4">
    <location>
        <begin position="34"/>
        <end position="52"/>
    </location>
</feature>
<feature type="region of interest" description="Disordered" evidence="4">
    <location>
        <begin position="80"/>
        <end position="145"/>
    </location>
</feature>
<name>A0A0C9XCB5_9AGAR</name>
<dbReference type="GO" id="GO:0005737">
    <property type="term" value="C:cytoplasm"/>
    <property type="evidence" value="ECO:0007669"/>
    <property type="project" value="TreeGrafter"/>
</dbReference>
<evidence type="ECO:0000256" key="3">
    <source>
        <dbReference type="ARBA" id="ARBA00022807"/>
    </source>
</evidence>
<accession>A0A0C9XCB5</accession>
<keyword evidence="3" id="KW-0788">Thiol protease</keyword>
<evidence type="ECO:0000256" key="2">
    <source>
        <dbReference type="ARBA" id="ARBA00022703"/>
    </source>
</evidence>
<dbReference type="SUPFAM" id="SSF52129">
    <property type="entry name" value="Caspase-like"/>
    <property type="match status" value="1"/>
</dbReference>
<keyword evidence="3" id="KW-0645">Protease</keyword>